<comment type="cofactor">
    <cofactor evidence="1">
        <name>FAD</name>
        <dbReference type="ChEBI" id="CHEBI:57692"/>
    </cofactor>
</comment>
<dbReference type="RefSeq" id="WP_184855101.1">
    <property type="nucleotide sequence ID" value="NZ_JACHLK010000001.1"/>
</dbReference>
<dbReference type="Pfam" id="PF01494">
    <property type="entry name" value="FAD_binding_3"/>
    <property type="match status" value="1"/>
</dbReference>
<dbReference type="InterPro" id="IPR050641">
    <property type="entry name" value="RIFMO-like"/>
</dbReference>
<dbReference type="Pfam" id="PF21274">
    <property type="entry name" value="Rng_hyd_C"/>
    <property type="match status" value="1"/>
</dbReference>
<dbReference type="Gene3D" id="3.30.9.10">
    <property type="entry name" value="D-Amino Acid Oxidase, subunit A, domain 2"/>
    <property type="match status" value="1"/>
</dbReference>
<evidence type="ECO:0000313" key="5">
    <source>
        <dbReference type="EMBL" id="MBB6557660.1"/>
    </source>
</evidence>
<evidence type="ECO:0000256" key="2">
    <source>
        <dbReference type="ARBA" id="ARBA00022630"/>
    </source>
</evidence>
<gene>
    <name evidence="5" type="ORF">HNP48_000324</name>
</gene>
<dbReference type="PANTHER" id="PTHR43004">
    <property type="entry name" value="TRK SYSTEM POTASSIUM UPTAKE PROTEIN"/>
    <property type="match status" value="1"/>
</dbReference>
<dbReference type="GO" id="GO:0016709">
    <property type="term" value="F:oxidoreductase activity, acting on paired donors, with incorporation or reduction of molecular oxygen, NAD(P)H as one donor, and incorporation of one atom of oxygen"/>
    <property type="evidence" value="ECO:0007669"/>
    <property type="project" value="UniProtKB-ARBA"/>
</dbReference>
<evidence type="ECO:0000256" key="1">
    <source>
        <dbReference type="ARBA" id="ARBA00001974"/>
    </source>
</evidence>
<protein>
    <submittedName>
        <fullName evidence="5">2-polyprenyl-6-methoxyphenol hydroxylase-like FAD-dependent oxidoreductase</fullName>
    </submittedName>
</protein>
<keyword evidence="6" id="KW-1185">Reference proteome</keyword>
<dbReference type="AlphaFoldDB" id="A0A7X0P984"/>
<dbReference type="EMBL" id="JACHLK010000001">
    <property type="protein sequence ID" value="MBB6557660.1"/>
    <property type="molecule type" value="Genomic_DNA"/>
</dbReference>
<feature type="domain" description="FAD-binding" evidence="4">
    <location>
        <begin position="4"/>
        <end position="355"/>
    </location>
</feature>
<keyword evidence="3" id="KW-0274">FAD</keyword>
<evidence type="ECO:0000256" key="3">
    <source>
        <dbReference type="ARBA" id="ARBA00022827"/>
    </source>
</evidence>
<reference evidence="5 6" key="1">
    <citation type="submission" date="2020-08" db="EMBL/GenBank/DDBJ databases">
        <title>Functional genomics of gut bacteria from endangered species of beetles.</title>
        <authorList>
            <person name="Carlos-Shanley C."/>
        </authorList>
    </citation>
    <scope>NUCLEOTIDE SEQUENCE [LARGE SCALE GENOMIC DNA]</scope>
    <source>
        <strain evidence="5 6">S00198</strain>
    </source>
</reference>
<dbReference type="PANTHER" id="PTHR43004:SF19">
    <property type="entry name" value="BINDING MONOOXYGENASE, PUTATIVE (JCVI)-RELATED"/>
    <property type="match status" value="1"/>
</dbReference>
<comment type="caution">
    <text evidence="5">The sequence shown here is derived from an EMBL/GenBank/DDBJ whole genome shotgun (WGS) entry which is preliminary data.</text>
</comment>
<dbReference type="InterPro" id="IPR036188">
    <property type="entry name" value="FAD/NAD-bd_sf"/>
</dbReference>
<name>A0A7X0P984_9BURK</name>
<dbReference type="Gene3D" id="3.40.30.120">
    <property type="match status" value="1"/>
</dbReference>
<organism evidence="5 6">
    <name type="scientific">Acidovorax soli</name>
    <dbReference type="NCBI Taxonomy" id="592050"/>
    <lineage>
        <taxon>Bacteria</taxon>
        <taxon>Pseudomonadati</taxon>
        <taxon>Pseudomonadota</taxon>
        <taxon>Betaproteobacteria</taxon>
        <taxon>Burkholderiales</taxon>
        <taxon>Comamonadaceae</taxon>
        <taxon>Acidovorax</taxon>
    </lineage>
</organism>
<dbReference type="InterPro" id="IPR002938">
    <property type="entry name" value="FAD-bd"/>
</dbReference>
<keyword evidence="2" id="KW-0285">Flavoprotein</keyword>
<sequence>MKSVQVLIVGAGPVGLALAIELGHRGIRCLLVERNDRVGYAPRAKTTNVRTREHLRRWGIADQLRAASPLGMHYPSNVVFVTRLAGPELTRFENAMYCAPGRNPLYSEHAQWIPQYTVEEVLRAHAQSLPTVELRFNCELSGFAQDQEGVEVHLHDRTDETDFCVRADYLVGADGARSKVRELIGARMEGTYGLSRNYNIVFRAPGLAQAHRHGPAIMYWQVNNELPSLIGPMDRGDTWFFMPTRVPEGVKLSDLDAAAMIRQATGLDLPYEVLSSDEWVASRLIADRYADRRVFLAGDACHLHPPFGGYGMNMGVADGVDLGWKLAARLQGWGGDALLASYEAERRPVHEWVMAEAEANHAVLGNQLSAAGVEDDTPEGERLRAEIGVRIQATKLREFATLGVVLGYRYEDSPVVVADGTAPPARDFINYVPTSRPGSLAPHAWLHDGSSLYDLFGTGFTLLAAAQADRADLDRIRAQCEAAGVPIQVLQCEEGGIASLYPARYTLIRPDQHVAWRGDAWPEDGRGLLERVTGRAPG</sequence>
<accession>A0A7X0P984</accession>
<proteinExistence type="predicted"/>
<evidence type="ECO:0000259" key="4">
    <source>
        <dbReference type="Pfam" id="PF01494"/>
    </source>
</evidence>
<dbReference type="PRINTS" id="PR00420">
    <property type="entry name" value="RNGMNOXGNASE"/>
</dbReference>
<dbReference type="GO" id="GO:0071949">
    <property type="term" value="F:FAD binding"/>
    <property type="evidence" value="ECO:0007669"/>
    <property type="project" value="InterPro"/>
</dbReference>
<dbReference type="NCBIfam" id="NF004780">
    <property type="entry name" value="PRK06126.1"/>
    <property type="match status" value="1"/>
</dbReference>
<dbReference type="SUPFAM" id="SSF51905">
    <property type="entry name" value="FAD/NAD(P)-binding domain"/>
    <property type="match status" value="1"/>
</dbReference>
<dbReference type="Gene3D" id="3.50.50.60">
    <property type="entry name" value="FAD/NAD(P)-binding domain"/>
    <property type="match status" value="1"/>
</dbReference>
<dbReference type="Proteomes" id="UP000575083">
    <property type="component" value="Unassembled WGS sequence"/>
</dbReference>
<evidence type="ECO:0000313" key="6">
    <source>
        <dbReference type="Proteomes" id="UP000575083"/>
    </source>
</evidence>